<dbReference type="GO" id="GO:0004540">
    <property type="term" value="F:RNA nuclease activity"/>
    <property type="evidence" value="ECO:0007669"/>
    <property type="project" value="InterPro"/>
</dbReference>
<keyword evidence="3" id="KW-0540">Nuclease</keyword>
<dbReference type="Pfam" id="PF20833">
    <property type="entry name" value="RNase_E_G_Thio"/>
    <property type="match status" value="1"/>
</dbReference>
<evidence type="ECO:0000256" key="3">
    <source>
        <dbReference type="ARBA" id="ARBA00022722"/>
    </source>
</evidence>
<keyword evidence="5" id="KW-0378">Hydrolase</keyword>
<proteinExistence type="predicted"/>
<keyword evidence="12" id="KW-1185">Reference proteome</keyword>
<evidence type="ECO:0000256" key="7">
    <source>
        <dbReference type="ARBA" id="ARBA00022884"/>
    </source>
</evidence>
<dbReference type="STRING" id="1297742.A176_001275"/>
<keyword evidence="2" id="KW-0963">Cytoplasm</keyword>
<feature type="region of interest" description="Disordered" evidence="8">
    <location>
        <begin position="789"/>
        <end position="996"/>
    </location>
</feature>
<evidence type="ECO:0000256" key="1">
    <source>
        <dbReference type="ARBA" id="ARBA00001946"/>
    </source>
</evidence>
<dbReference type="GO" id="GO:0006364">
    <property type="term" value="P:rRNA processing"/>
    <property type="evidence" value="ECO:0007669"/>
    <property type="project" value="TreeGrafter"/>
</dbReference>
<dbReference type="OrthoDB" id="9804278at2"/>
<feature type="compositionally biased region" description="Gly residues" evidence="8">
    <location>
        <begin position="959"/>
        <end position="973"/>
    </location>
</feature>
<evidence type="ECO:0000259" key="10">
    <source>
        <dbReference type="Pfam" id="PF20833"/>
    </source>
</evidence>
<keyword evidence="4" id="KW-0479">Metal-binding</keyword>
<dbReference type="InterPro" id="IPR019307">
    <property type="entry name" value="RNA-bd_AU-1/RNase_E/G"/>
</dbReference>
<feature type="domain" description="RNase E/G thioredoxin-like" evidence="10">
    <location>
        <begin position="706"/>
        <end position="787"/>
    </location>
</feature>
<dbReference type="SUPFAM" id="SSF50249">
    <property type="entry name" value="Nucleic acid-binding proteins"/>
    <property type="match status" value="2"/>
</dbReference>
<dbReference type="PANTHER" id="PTHR30001:SF0">
    <property type="entry name" value="RIBONUCLEASE G"/>
    <property type="match status" value="1"/>
</dbReference>
<evidence type="ECO:0000256" key="4">
    <source>
        <dbReference type="ARBA" id="ARBA00022723"/>
    </source>
</evidence>
<evidence type="ECO:0000256" key="8">
    <source>
        <dbReference type="SAM" id="MobiDB-lite"/>
    </source>
</evidence>
<organism evidence="11 12">
    <name type="scientific">Pseudomyxococcus hansupus</name>
    <dbReference type="NCBI Taxonomy" id="1297742"/>
    <lineage>
        <taxon>Bacteria</taxon>
        <taxon>Pseudomonadati</taxon>
        <taxon>Myxococcota</taxon>
        <taxon>Myxococcia</taxon>
        <taxon>Myxococcales</taxon>
        <taxon>Cystobacterineae</taxon>
        <taxon>Myxococcaceae</taxon>
        <taxon>Pseudomyxococcus</taxon>
    </lineage>
</organism>
<evidence type="ECO:0000256" key="5">
    <source>
        <dbReference type="ARBA" id="ARBA00022801"/>
    </source>
</evidence>
<evidence type="ECO:0000313" key="12">
    <source>
        <dbReference type="Proteomes" id="UP000009026"/>
    </source>
</evidence>
<evidence type="ECO:0000313" key="11">
    <source>
        <dbReference type="EMBL" id="AKQ64363.1"/>
    </source>
</evidence>
<feature type="compositionally biased region" description="Low complexity" evidence="8">
    <location>
        <begin position="165"/>
        <end position="192"/>
    </location>
</feature>
<dbReference type="Gene3D" id="3.40.1260.20">
    <property type="entry name" value="Ribonuclease E, catalytic domain"/>
    <property type="match status" value="1"/>
</dbReference>
<comment type="cofactor">
    <cofactor evidence="1">
        <name>Mg(2+)</name>
        <dbReference type="ChEBI" id="CHEBI:18420"/>
    </cofactor>
</comment>
<keyword evidence="6" id="KW-0460">Magnesium</keyword>
<dbReference type="eggNOG" id="COG1530">
    <property type="taxonomic scope" value="Bacteria"/>
</dbReference>
<dbReference type="PANTHER" id="PTHR30001">
    <property type="entry name" value="RIBONUCLEASE"/>
    <property type="match status" value="1"/>
</dbReference>
<dbReference type="InterPro" id="IPR004659">
    <property type="entry name" value="RNase_E/G"/>
</dbReference>
<name>A0A0H4WS06_9BACT</name>
<evidence type="ECO:0000256" key="6">
    <source>
        <dbReference type="ARBA" id="ARBA00022842"/>
    </source>
</evidence>
<dbReference type="KEGG" id="mym:A176_001275"/>
<feature type="region of interest" description="Disordered" evidence="8">
    <location>
        <begin position="148"/>
        <end position="192"/>
    </location>
</feature>
<dbReference type="GO" id="GO:0016787">
    <property type="term" value="F:hydrolase activity"/>
    <property type="evidence" value="ECO:0007669"/>
    <property type="project" value="UniProtKB-KW"/>
</dbReference>
<dbReference type="RefSeq" id="WP_002634444.1">
    <property type="nucleotide sequence ID" value="NZ_CP012109.1"/>
</dbReference>
<dbReference type="InterPro" id="IPR012340">
    <property type="entry name" value="NA-bd_OB-fold"/>
</dbReference>
<accession>A0A0H4WS06</accession>
<dbReference type="PATRIC" id="fig|1297742.4.peg.1293"/>
<evidence type="ECO:0000256" key="2">
    <source>
        <dbReference type="ARBA" id="ARBA00022490"/>
    </source>
</evidence>
<dbReference type="AlphaFoldDB" id="A0A0H4WS06"/>
<keyword evidence="7" id="KW-0694">RNA-binding</keyword>
<dbReference type="Proteomes" id="UP000009026">
    <property type="component" value="Chromosome"/>
</dbReference>
<dbReference type="GO" id="GO:0003723">
    <property type="term" value="F:RNA binding"/>
    <property type="evidence" value="ECO:0007669"/>
    <property type="project" value="UniProtKB-KW"/>
</dbReference>
<evidence type="ECO:0000259" key="9">
    <source>
        <dbReference type="Pfam" id="PF10150"/>
    </source>
</evidence>
<dbReference type="EMBL" id="CP012109">
    <property type="protein sequence ID" value="AKQ64363.1"/>
    <property type="molecule type" value="Genomic_DNA"/>
</dbReference>
<dbReference type="Gene3D" id="2.40.50.140">
    <property type="entry name" value="Nucleic acid-binding proteins"/>
    <property type="match status" value="2"/>
</dbReference>
<feature type="region of interest" description="Disordered" evidence="8">
    <location>
        <begin position="261"/>
        <end position="284"/>
    </location>
</feature>
<dbReference type="InterPro" id="IPR048583">
    <property type="entry name" value="RNase_E_G_thioredoxin-like"/>
</dbReference>
<sequence>MSSILVINAAGRETRVALVESGHIAEFYLERKKDKGVVGNIYKGRVVRVLPGMQAAFVDIGLEKAAFLYVSDVVYDPDFARAQFELTEGEHEDAPDVPDESEAEAAEIAARHAPRHTEVEAEEAQVEAAAARTESLPRDTVMELAANAPSVTPPAESDAAVATSETPSASAQAGAAPSEAQTAEGTSSAVTVASEATTAEAATATGAAPSEGSTSAGAVTAAITAVAAEGATSADAVTTESPAATGTVTAEAATVGGAVTAEPSSAVGEAPSAQPTASPEAALSLAAASEPAAVAADVGQVSGTDVAGLPVEPPPPAASALGDIIPSPAGAESAQAARPAEVSGERRTPREAREAREPRSKEKEKGRRPQEEKRRGDKRDEEKEKAKPRRTDKIEDLLKVGQEVVVQISKDPIGTKGARLTSHISIPGRHLVFMPTVDHVGISRRISNEKERRRLREIVDRLRPPGTGFIVRTVAENVPQEKLESDIRFLIEVWNQVVRKNEKRGGPGILHPDLDLILRATRDLFAHDVEKLVVDDREEYERILGFVTAQDPALRDRVALHEGDDTVFDAYGIEQELQRATQRKVWLKSGGYLIIDQAEALTAIDVNSGRYVGKKSLEETITKINVEAAKEIVYQLRLRNIGGIIICDFIDMEKAQNRDKVFKALQEALGRDKAKTNVLRISELGLVEMTRKRVRESIGRVLHEDCPYCDGNGFVKTATTVAYEIFREIRREAPGYKDSTLVINCNAEVARLLQGEERNELRHLMDRYNKSIQVKAQQNYHREQYDIYGRSATGPEHKVASSPGSGDGELAMQQRKPDSNGGGGYGRQEQGRRGGERGGRDRDRGGDRERGGGDRERGGGDRERGGGDRERGGERSGGERPERGGDRREGRREGRGGDRPRGERSERGGERSERGGGERGERSERGGGERSERGERGDRSERGERHERGERRGERGERGGGAQNTSGSGGGDSASGSTPPPPASSGGSEGSGGGTD</sequence>
<reference evidence="11 12" key="1">
    <citation type="journal article" date="2016" name="PLoS ONE">
        <title>Complete Genome Sequence and Comparative Genomics of a Novel Myxobacterium Myxococcus hansupus.</title>
        <authorList>
            <person name="Sharma G."/>
            <person name="Narwani T."/>
            <person name="Subramanian S."/>
        </authorList>
    </citation>
    <scope>NUCLEOTIDE SEQUENCE [LARGE SCALE GENOMIC DNA]</scope>
    <source>
        <strain evidence="12">mixupus</strain>
    </source>
</reference>
<dbReference type="Pfam" id="PF10150">
    <property type="entry name" value="RNase_E_G"/>
    <property type="match status" value="1"/>
</dbReference>
<feature type="compositionally biased region" description="Basic and acidic residues" evidence="8">
    <location>
        <begin position="343"/>
        <end position="394"/>
    </location>
</feature>
<feature type="domain" description="RNA-binding protein AU-1/Ribonuclease E/G" evidence="9">
    <location>
        <begin position="425"/>
        <end position="694"/>
    </location>
</feature>
<feature type="compositionally biased region" description="Basic and acidic residues" evidence="8">
    <location>
        <begin position="829"/>
        <end position="958"/>
    </location>
</feature>
<dbReference type="NCBIfam" id="TIGR00757">
    <property type="entry name" value="RNaseEG"/>
    <property type="match status" value="1"/>
</dbReference>
<protein>
    <submittedName>
        <fullName evidence="11">Cytoplasmic axial filament protein CafA and Ribonuclease G</fullName>
    </submittedName>
</protein>
<dbReference type="CDD" id="cd04453">
    <property type="entry name" value="S1_RNase_E"/>
    <property type="match status" value="1"/>
</dbReference>
<dbReference type="GO" id="GO:0005737">
    <property type="term" value="C:cytoplasm"/>
    <property type="evidence" value="ECO:0007669"/>
    <property type="project" value="TreeGrafter"/>
</dbReference>
<feature type="compositionally biased region" description="Gly residues" evidence="8">
    <location>
        <begin position="987"/>
        <end position="996"/>
    </location>
</feature>
<gene>
    <name evidence="11" type="ORF">A176_001275</name>
</gene>
<feature type="region of interest" description="Disordered" evidence="8">
    <location>
        <begin position="305"/>
        <end position="394"/>
    </location>
</feature>
<dbReference type="GO" id="GO:0046872">
    <property type="term" value="F:metal ion binding"/>
    <property type="evidence" value="ECO:0007669"/>
    <property type="project" value="UniProtKB-KW"/>
</dbReference>